<sequence length="37" mass="4128">VLGAARRSARMEHQGTSVIRASRRFGLKNQSPECNSR</sequence>
<feature type="non-terminal residue" evidence="1">
    <location>
        <position position="1"/>
    </location>
</feature>
<evidence type="ECO:0000313" key="2">
    <source>
        <dbReference type="Proteomes" id="UP000265520"/>
    </source>
</evidence>
<evidence type="ECO:0000313" key="1">
    <source>
        <dbReference type="EMBL" id="MCI79269.1"/>
    </source>
</evidence>
<organism evidence="1 2">
    <name type="scientific">Trifolium medium</name>
    <dbReference type="NCBI Taxonomy" id="97028"/>
    <lineage>
        <taxon>Eukaryota</taxon>
        <taxon>Viridiplantae</taxon>
        <taxon>Streptophyta</taxon>
        <taxon>Embryophyta</taxon>
        <taxon>Tracheophyta</taxon>
        <taxon>Spermatophyta</taxon>
        <taxon>Magnoliopsida</taxon>
        <taxon>eudicotyledons</taxon>
        <taxon>Gunneridae</taxon>
        <taxon>Pentapetalae</taxon>
        <taxon>rosids</taxon>
        <taxon>fabids</taxon>
        <taxon>Fabales</taxon>
        <taxon>Fabaceae</taxon>
        <taxon>Papilionoideae</taxon>
        <taxon>50 kb inversion clade</taxon>
        <taxon>NPAAA clade</taxon>
        <taxon>Hologalegina</taxon>
        <taxon>IRL clade</taxon>
        <taxon>Trifolieae</taxon>
        <taxon>Trifolium</taxon>
    </lineage>
</organism>
<name>A0A392UWA0_9FABA</name>
<dbReference type="EMBL" id="LXQA010969956">
    <property type="protein sequence ID" value="MCI79269.1"/>
    <property type="molecule type" value="Genomic_DNA"/>
</dbReference>
<protein>
    <submittedName>
        <fullName evidence="1">Uncharacterized protein</fullName>
    </submittedName>
</protein>
<keyword evidence="2" id="KW-1185">Reference proteome</keyword>
<dbReference type="Proteomes" id="UP000265520">
    <property type="component" value="Unassembled WGS sequence"/>
</dbReference>
<dbReference type="AlphaFoldDB" id="A0A392UWA0"/>
<reference evidence="1 2" key="1">
    <citation type="journal article" date="2018" name="Front. Plant Sci.">
        <title>Red Clover (Trifolium pratense) and Zigzag Clover (T. medium) - A Picture of Genomic Similarities and Differences.</title>
        <authorList>
            <person name="Dluhosova J."/>
            <person name="Istvanek J."/>
            <person name="Nedelnik J."/>
            <person name="Repkova J."/>
        </authorList>
    </citation>
    <scope>NUCLEOTIDE SEQUENCE [LARGE SCALE GENOMIC DNA]</scope>
    <source>
        <strain evidence="2">cv. 10/8</strain>
        <tissue evidence="1">Leaf</tissue>
    </source>
</reference>
<proteinExistence type="predicted"/>
<accession>A0A392UWA0</accession>
<comment type="caution">
    <text evidence="1">The sequence shown here is derived from an EMBL/GenBank/DDBJ whole genome shotgun (WGS) entry which is preliminary data.</text>
</comment>